<evidence type="ECO:0000313" key="6">
    <source>
        <dbReference type="Proteomes" id="UP000295302"/>
    </source>
</evidence>
<dbReference type="GO" id="GO:0004089">
    <property type="term" value="F:carbonate dehydratase activity"/>
    <property type="evidence" value="ECO:0007669"/>
    <property type="project" value="InterPro"/>
</dbReference>
<keyword evidence="3" id="KW-0479">Metal-binding</keyword>
<name>A0A4R4ZIG9_9ACTN</name>
<feature type="binding site" evidence="3">
    <location>
        <position position="139"/>
    </location>
    <ligand>
        <name>Zn(2+)</name>
        <dbReference type="ChEBI" id="CHEBI:29105"/>
    </ligand>
</feature>
<dbReference type="PANTHER" id="PTHR11002">
    <property type="entry name" value="CARBONIC ANHYDRASE"/>
    <property type="match status" value="1"/>
</dbReference>
<keyword evidence="3" id="KW-0862">Zinc</keyword>
<keyword evidence="6" id="KW-1185">Reference proteome</keyword>
<dbReference type="EMBL" id="SMKQ01000001">
    <property type="protein sequence ID" value="TDD57319.1"/>
    <property type="molecule type" value="Genomic_DNA"/>
</dbReference>
<keyword evidence="4" id="KW-0732">Signal</keyword>
<dbReference type="AlphaFoldDB" id="A0A4R4ZIG9"/>
<comment type="function">
    <text evidence="2">Catalyzes the reversible hydration of carbon dioxide to form bicarbonate.</text>
</comment>
<comment type="cofactor">
    <cofactor evidence="3">
        <name>Zn(2+)</name>
        <dbReference type="ChEBI" id="CHEBI:29105"/>
    </cofactor>
    <text evidence="3">Binds 1 zinc ion per subunit.</text>
</comment>
<sequence>MNAQTVNRRAVLRTTGLLTAGLLLGAAPAAAVTRRPTPAGAWAELRRGNRRWASGKVVHPHQDRARRDEVAEKQEPYATVVSCIDSRVAPELVFDAGLGDLLTVRSAAQTIDPLVSGAIEYGPAQLDVPLIVVLGHQRCGAVSAAAHALNKGRELPGRLQDIVEALRPAYEHADGDVEKMTKLNTIGVVTELKADRLLVRRITRGRLEIVGAYYSLDTGLVTRLV</sequence>
<dbReference type="OrthoDB" id="9797527at2"/>
<evidence type="ECO:0000256" key="3">
    <source>
        <dbReference type="PIRSR" id="PIRSR601765-1"/>
    </source>
</evidence>
<dbReference type="PANTHER" id="PTHR11002:SF79">
    <property type="entry name" value="CARBONIC ANHYDRASE 2"/>
    <property type="match status" value="1"/>
</dbReference>
<dbReference type="Pfam" id="PF00484">
    <property type="entry name" value="Pro_CA"/>
    <property type="match status" value="1"/>
</dbReference>
<dbReference type="SMART" id="SM00947">
    <property type="entry name" value="Pro_CA"/>
    <property type="match status" value="1"/>
</dbReference>
<evidence type="ECO:0000256" key="2">
    <source>
        <dbReference type="ARBA" id="ARBA00024993"/>
    </source>
</evidence>
<dbReference type="SUPFAM" id="SSF53056">
    <property type="entry name" value="beta-carbonic anhydrase, cab"/>
    <property type="match status" value="1"/>
</dbReference>
<feature type="signal peptide" evidence="4">
    <location>
        <begin position="1"/>
        <end position="31"/>
    </location>
</feature>
<dbReference type="PROSITE" id="PS51318">
    <property type="entry name" value="TAT"/>
    <property type="match status" value="1"/>
</dbReference>
<accession>A0A4R4ZIG9</accession>
<comment type="caution">
    <text evidence="5">The sequence shown here is derived from an EMBL/GenBank/DDBJ whole genome shotgun (WGS) entry which is preliminary data.</text>
</comment>
<organism evidence="5 6">
    <name type="scientific">Nonomuraea terrae</name>
    <dbReference type="NCBI Taxonomy" id="2530383"/>
    <lineage>
        <taxon>Bacteria</taxon>
        <taxon>Bacillati</taxon>
        <taxon>Actinomycetota</taxon>
        <taxon>Actinomycetes</taxon>
        <taxon>Streptosporangiales</taxon>
        <taxon>Streptosporangiaceae</taxon>
        <taxon>Nonomuraea</taxon>
    </lineage>
</organism>
<feature type="chain" id="PRO_5020214084" evidence="4">
    <location>
        <begin position="32"/>
        <end position="225"/>
    </location>
</feature>
<feature type="binding site" evidence="3">
    <location>
        <position position="83"/>
    </location>
    <ligand>
        <name>Zn(2+)</name>
        <dbReference type="ChEBI" id="CHEBI:29105"/>
    </ligand>
</feature>
<proteinExistence type="inferred from homology"/>
<feature type="binding site" evidence="3">
    <location>
        <position position="136"/>
    </location>
    <ligand>
        <name>Zn(2+)</name>
        <dbReference type="ChEBI" id="CHEBI:29105"/>
    </ligand>
</feature>
<dbReference type="Gene3D" id="3.40.1050.10">
    <property type="entry name" value="Carbonic anhydrase"/>
    <property type="match status" value="1"/>
</dbReference>
<feature type="binding site" evidence="3">
    <location>
        <position position="85"/>
    </location>
    <ligand>
        <name>Zn(2+)</name>
        <dbReference type="ChEBI" id="CHEBI:29105"/>
    </ligand>
</feature>
<evidence type="ECO:0000256" key="1">
    <source>
        <dbReference type="ARBA" id="ARBA00006217"/>
    </source>
</evidence>
<dbReference type="InterPro" id="IPR006311">
    <property type="entry name" value="TAT_signal"/>
</dbReference>
<comment type="similarity">
    <text evidence="1">Belongs to the beta-class carbonic anhydrase family.</text>
</comment>
<dbReference type="InterPro" id="IPR036874">
    <property type="entry name" value="Carbonic_anhydrase_sf"/>
</dbReference>
<gene>
    <name evidence="5" type="ORF">E1286_00530</name>
</gene>
<reference evidence="5 6" key="1">
    <citation type="submission" date="2019-03" db="EMBL/GenBank/DDBJ databases">
        <title>Draft genome sequences of novel Actinobacteria.</title>
        <authorList>
            <person name="Sahin N."/>
            <person name="Ay H."/>
            <person name="Saygin H."/>
        </authorList>
    </citation>
    <scope>NUCLEOTIDE SEQUENCE [LARGE SCALE GENOMIC DNA]</scope>
    <source>
        <strain evidence="5 6">CH32</strain>
    </source>
</reference>
<protein>
    <submittedName>
        <fullName evidence="5">Carbonic anhydrase</fullName>
    </submittedName>
</protein>
<dbReference type="GO" id="GO:0008270">
    <property type="term" value="F:zinc ion binding"/>
    <property type="evidence" value="ECO:0007669"/>
    <property type="project" value="InterPro"/>
</dbReference>
<dbReference type="Proteomes" id="UP000295302">
    <property type="component" value="Unassembled WGS sequence"/>
</dbReference>
<dbReference type="InterPro" id="IPR001765">
    <property type="entry name" value="Carbonic_anhydrase"/>
</dbReference>
<evidence type="ECO:0000256" key="4">
    <source>
        <dbReference type="SAM" id="SignalP"/>
    </source>
</evidence>
<evidence type="ECO:0000313" key="5">
    <source>
        <dbReference type="EMBL" id="TDD57319.1"/>
    </source>
</evidence>